<dbReference type="AlphaFoldDB" id="A0A6A6KNC9"/>
<sequence length="114" mass="13291">MEEYADPVWDEDEFKEAYEHGNYQFGGRRFRPPRGRGASGSFGGRNFRTMEQMMQVTIKTKKEMGRKRAAKNTQPTYNPISKPPWKPNWSGTSKIKKEEPKFKKEEWKGKGVAT</sequence>
<gene>
    <name evidence="2" type="ORF">GH714_004238</name>
</gene>
<keyword evidence="3" id="KW-1185">Reference proteome</keyword>
<dbReference type="EMBL" id="JAAGAX010000015">
    <property type="protein sequence ID" value="KAF2290227.1"/>
    <property type="molecule type" value="Genomic_DNA"/>
</dbReference>
<feature type="compositionally biased region" description="Basic and acidic residues" evidence="1">
    <location>
        <begin position="95"/>
        <end position="114"/>
    </location>
</feature>
<evidence type="ECO:0000313" key="3">
    <source>
        <dbReference type="Proteomes" id="UP000467840"/>
    </source>
</evidence>
<evidence type="ECO:0000313" key="2">
    <source>
        <dbReference type="EMBL" id="KAF2290227.1"/>
    </source>
</evidence>
<reference evidence="2 3" key="1">
    <citation type="journal article" date="2020" name="Mol. Plant">
        <title>The Chromosome-Based Rubber Tree Genome Provides New Insights into Spurge Genome Evolution and Rubber Biosynthesis.</title>
        <authorList>
            <person name="Liu J."/>
            <person name="Shi C."/>
            <person name="Shi C.C."/>
            <person name="Li W."/>
            <person name="Zhang Q.J."/>
            <person name="Zhang Y."/>
            <person name="Li K."/>
            <person name="Lu H.F."/>
            <person name="Shi C."/>
            <person name="Zhu S.T."/>
            <person name="Xiao Z.Y."/>
            <person name="Nan H."/>
            <person name="Yue Y."/>
            <person name="Zhu X.G."/>
            <person name="Wu Y."/>
            <person name="Hong X.N."/>
            <person name="Fan G.Y."/>
            <person name="Tong Y."/>
            <person name="Zhang D."/>
            <person name="Mao C.L."/>
            <person name="Liu Y.L."/>
            <person name="Hao S.J."/>
            <person name="Liu W.Q."/>
            <person name="Lv M.Q."/>
            <person name="Zhang H.B."/>
            <person name="Liu Y."/>
            <person name="Hu-Tang G.R."/>
            <person name="Wang J.P."/>
            <person name="Wang J.H."/>
            <person name="Sun Y.H."/>
            <person name="Ni S.B."/>
            <person name="Chen W.B."/>
            <person name="Zhang X.C."/>
            <person name="Jiao Y.N."/>
            <person name="Eichler E.E."/>
            <person name="Li G.H."/>
            <person name="Liu X."/>
            <person name="Gao L.Z."/>
        </authorList>
    </citation>
    <scope>NUCLEOTIDE SEQUENCE [LARGE SCALE GENOMIC DNA]</scope>
    <source>
        <strain evidence="3">cv. GT1</strain>
        <tissue evidence="2">Leaf</tissue>
    </source>
</reference>
<accession>A0A6A6KNC9</accession>
<organism evidence="2 3">
    <name type="scientific">Hevea brasiliensis</name>
    <name type="common">Para rubber tree</name>
    <name type="synonym">Siphonia brasiliensis</name>
    <dbReference type="NCBI Taxonomy" id="3981"/>
    <lineage>
        <taxon>Eukaryota</taxon>
        <taxon>Viridiplantae</taxon>
        <taxon>Streptophyta</taxon>
        <taxon>Embryophyta</taxon>
        <taxon>Tracheophyta</taxon>
        <taxon>Spermatophyta</taxon>
        <taxon>Magnoliopsida</taxon>
        <taxon>eudicotyledons</taxon>
        <taxon>Gunneridae</taxon>
        <taxon>Pentapetalae</taxon>
        <taxon>rosids</taxon>
        <taxon>fabids</taxon>
        <taxon>Malpighiales</taxon>
        <taxon>Euphorbiaceae</taxon>
        <taxon>Crotonoideae</taxon>
        <taxon>Micrandreae</taxon>
        <taxon>Hevea</taxon>
    </lineage>
</organism>
<dbReference type="Proteomes" id="UP000467840">
    <property type="component" value="Chromosome 2"/>
</dbReference>
<feature type="region of interest" description="Disordered" evidence="1">
    <location>
        <begin position="24"/>
        <end position="114"/>
    </location>
</feature>
<proteinExistence type="predicted"/>
<protein>
    <submittedName>
        <fullName evidence="2">Uncharacterized protein</fullName>
    </submittedName>
</protein>
<name>A0A6A6KNC9_HEVBR</name>
<evidence type="ECO:0000256" key="1">
    <source>
        <dbReference type="SAM" id="MobiDB-lite"/>
    </source>
</evidence>
<comment type="caution">
    <text evidence="2">The sequence shown here is derived from an EMBL/GenBank/DDBJ whole genome shotgun (WGS) entry which is preliminary data.</text>
</comment>